<evidence type="ECO:0000313" key="4">
    <source>
        <dbReference type="Proteomes" id="UP001152799"/>
    </source>
</evidence>
<proteinExistence type="predicted"/>
<accession>A0A9N9N2U1</accession>
<dbReference type="OrthoDB" id="1684416at2759"/>
<evidence type="ECO:0000256" key="1">
    <source>
        <dbReference type="SAM" id="Coils"/>
    </source>
</evidence>
<protein>
    <submittedName>
        <fullName evidence="3">Uncharacterized protein</fullName>
    </submittedName>
</protein>
<feature type="region of interest" description="Disordered" evidence="2">
    <location>
        <begin position="1"/>
        <end position="21"/>
    </location>
</feature>
<name>A0A9N9N2U1_9CUCU</name>
<gene>
    <name evidence="3" type="ORF">CEUTPL_LOCUS13518</name>
</gene>
<organism evidence="3 4">
    <name type="scientific">Ceutorhynchus assimilis</name>
    <name type="common">cabbage seed weevil</name>
    <dbReference type="NCBI Taxonomy" id="467358"/>
    <lineage>
        <taxon>Eukaryota</taxon>
        <taxon>Metazoa</taxon>
        <taxon>Ecdysozoa</taxon>
        <taxon>Arthropoda</taxon>
        <taxon>Hexapoda</taxon>
        <taxon>Insecta</taxon>
        <taxon>Pterygota</taxon>
        <taxon>Neoptera</taxon>
        <taxon>Endopterygota</taxon>
        <taxon>Coleoptera</taxon>
        <taxon>Polyphaga</taxon>
        <taxon>Cucujiformia</taxon>
        <taxon>Curculionidae</taxon>
        <taxon>Ceutorhynchinae</taxon>
        <taxon>Ceutorhynchus</taxon>
    </lineage>
</organism>
<reference evidence="3" key="1">
    <citation type="submission" date="2022-01" db="EMBL/GenBank/DDBJ databases">
        <authorList>
            <person name="King R."/>
        </authorList>
    </citation>
    <scope>NUCLEOTIDE SEQUENCE</scope>
</reference>
<evidence type="ECO:0000256" key="2">
    <source>
        <dbReference type="SAM" id="MobiDB-lite"/>
    </source>
</evidence>
<sequence length="133" mass="15418">MGCSGGEEREEEKGWSSSNSCEKTVVYQRCRLPIQDPSTDNNTYPQFKAREATVLKKKPFIPSLPDKRVEREEFDRKMKLREAELEQQRQHIKEMQAEKEQKERAKCRKLALSKKVTDPVTPLLHQKKSGKGG</sequence>
<dbReference type="AlphaFoldDB" id="A0A9N9N2U1"/>
<evidence type="ECO:0000313" key="3">
    <source>
        <dbReference type="EMBL" id="CAG9773117.1"/>
    </source>
</evidence>
<dbReference type="EMBL" id="OU892284">
    <property type="protein sequence ID" value="CAG9773117.1"/>
    <property type="molecule type" value="Genomic_DNA"/>
</dbReference>
<dbReference type="Proteomes" id="UP001152799">
    <property type="component" value="Chromosome 8"/>
</dbReference>
<feature type="coiled-coil region" evidence="1">
    <location>
        <begin position="78"/>
        <end position="115"/>
    </location>
</feature>
<keyword evidence="1" id="KW-0175">Coiled coil</keyword>
<keyword evidence="4" id="KW-1185">Reference proteome</keyword>